<dbReference type="InterPro" id="IPR050368">
    <property type="entry name" value="ClC-type_chloride_channel"/>
</dbReference>
<keyword evidence="1" id="KW-0129">CBS domain</keyword>
<gene>
    <name evidence="3" type="ORF">Gorai_003030</name>
</gene>
<evidence type="ECO:0000313" key="4">
    <source>
        <dbReference type="Proteomes" id="UP000593578"/>
    </source>
</evidence>
<dbReference type="SMART" id="SM00116">
    <property type="entry name" value="CBS"/>
    <property type="match status" value="2"/>
</dbReference>
<comment type="caution">
    <text evidence="3">The sequence shown here is derived from an EMBL/GenBank/DDBJ whole genome shotgun (WGS) entry which is preliminary data.</text>
</comment>
<dbReference type="PROSITE" id="PS51371">
    <property type="entry name" value="CBS"/>
    <property type="match status" value="2"/>
</dbReference>
<dbReference type="AlphaFoldDB" id="A0A7J8QMR4"/>
<dbReference type="InterPro" id="IPR046342">
    <property type="entry name" value="CBS_dom_sf"/>
</dbReference>
<name>A0A7J8QMR4_GOSRA</name>
<reference evidence="3 4" key="1">
    <citation type="journal article" date="2019" name="Genome Biol. Evol.">
        <title>Insights into the evolution of the New World diploid cottons (Gossypium, subgenus Houzingenia) based on genome sequencing.</title>
        <authorList>
            <person name="Grover C.E."/>
            <person name="Arick M.A. 2nd"/>
            <person name="Thrash A."/>
            <person name="Conover J.L."/>
            <person name="Sanders W.S."/>
            <person name="Peterson D.G."/>
            <person name="Frelichowski J.E."/>
            <person name="Scheffler J.A."/>
            <person name="Scheffler B.E."/>
            <person name="Wendel J.F."/>
        </authorList>
    </citation>
    <scope>NUCLEOTIDE SEQUENCE [LARGE SCALE GENOMIC DNA]</scope>
    <source>
        <strain evidence="3">8</strain>
        <tissue evidence="3">Leaf</tissue>
    </source>
</reference>
<accession>A0A7J8QMR4</accession>
<dbReference type="EMBL" id="JABEZZ010000013">
    <property type="protein sequence ID" value="MBA0602864.1"/>
    <property type="molecule type" value="Genomic_DNA"/>
</dbReference>
<dbReference type="Proteomes" id="UP000593578">
    <property type="component" value="Unassembled WGS sequence"/>
</dbReference>
<evidence type="ECO:0000259" key="2">
    <source>
        <dbReference type="PROSITE" id="PS51371"/>
    </source>
</evidence>
<feature type="domain" description="CBS" evidence="2">
    <location>
        <begin position="44"/>
        <end position="100"/>
    </location>
</feature>
<dbReference type="SUPFAM" id="SSF54631">
    <property type="entry name" value="CBS-domain pair"/>
    <property type="match status" value="1"/>
</dbReference>
<evidence type="ECO:0000313" key="3">
    <source>
        <dbReference type="EMBL" id="MBA0602864.1"/>
    </source>
</evidence>
<dbReference type="PANTHER" id="PTHR43427">
    <property type="entry name" value="CHLORIDE CHANNEL PROTEIN CLC-E"/>
    <property type="match status" value="1"/>
</dbReference>
<proteinExistence type="predicted"/>
<evidence type="ECO:0000256" key="1">
    <source>
        <dbReference type="PROSITE-ProRule" id="PRU00703"/>
    </source>
</evidence>
<protein>
    <recommendedName>
        <fullName evidence="2">CBS domain-containing protein</fullName>
    </recommendedName>
</protein>
<organism evidence="3 4">
    <name type="scientific">Gossypium raimondii</name>
    <name type="common">Peruvian cotton</name>
    <name type="synonym">Gossypium klotzschianum subsp. raimondii</name>
    <dbReference type="NCBI Taxonomy" id="29730"/>
    <lineage>
        <taxon>Eukaryota</taxon>
        <taxon>Viridiplantae</taxon>
        <taxon>Streptophyta</taxon>
        <taxon>Embryophyta</taxon>
        <taxon>Tracheophyta</taxon>
        <taxon>Spermatophyta</taxon>
        <taxon>Magnoliopsida</taxon>
        <taxon>eudicotyledons</taxon>
        <taxon>Gunneridae</taxon>
        <taxon>Pentapetalae</taxon>
        <taxon>rosids</taxon>
        <taxon>malvids</taxon>
        <taxon>Malvales</taxon>
        <taxon>Malvaceae</taxon>
        <taxon>Malvoideae</taxon>
        <taxon>Gossypium</taxon>
    </lineage>
</organism>
<dbReference type="GO" id="GO:0009507">
    <property type="term" value="C:chloroplast"/>
    <property type="evidence" value="ECO:0007669"/>
    <property type="project" value="TreeGrafter"/>
</dbReference>
<dbReference type="CDD" id="cd04592">
    <property type="entry name" value="CBS_pair_voltage-gated_CLC_euk_bac"/>
    <property type="match status" value="1"/>
</dbReference>
<dbReference type="InterPro" id="IPR000644">
    <property type="entry name" value="CBS_dom"/>
</dbReference>
<sequence length="217" mass="24323">MRTSARGYSSVSAAEELSVIEKAADQEALDDDMLLEDLRVSKAMSKKYLKVSMAATVREAMKCMHDNHQKFALVVDEDEFLEGIITLGDIRRCLSKKQPSDISMGDSTADVNPCLVSSVCTKGISFRGQERGLLTCFADTDLAIARELMEASGVKQLPVVNRGGEPHKGRKRRVIAVLHYESIWNCLREEINHRKSVYQHSNRKDNNEEEIINSNGY</sequence>
<dbReference type="Pfam" id="PF00571">
    <property type="entry name" value="CBS"/>
    <property type="match status" value="2"/>
</dbReference>
<dbReference type="Gene3D" id="3.10.580.10">
    <property type="entry name" value="CBS-domain"/>
    <property type="match status" value="1"/>
</dbReference>
<feature type="domain" description="CBS" evidence="2">
    <location>
        <begin position="129"/>
        <end position="196"/>
    </location>
</feature>
<dbReference type="GO" id="GO:0005794">
    <property type="term" value="C:Golgi apparatus"/>
    <property type="evidence" value="ECO:0007669"/>
    <property type="project" value="TreeGrafter"/>
</dbReference>
<dbReference type="PANTHER" id="PTHR43427:SF3">
    <property type="entry name" value="CHLORIDE CHANNEL PROTEIN CLC-F"/>
    <property type="match status" value="1"/>
</dbReference>